<dbReference type="Gene3D" id="3.40.50.2300">
    <property type="match status" value="1"/>
</dbReference>
<dbReference type="SUPFAM" id="SSF55874">
    <property type="entry name" value="ATPase domain of HSP90 chaperone/DNA topoisomerase II/histidine kinase"/>
    <property type="match status" value="1"/>
</dbReference>
<keyword evidence="5" id="KW-0175">Coiled coil</keyword>
<feature type="domain" description="Histidine kinase" evidence="8">
    <location>
        <begin position="834"/>
        <end position="1055"/>
    </location>
</feature>
<evidence type="ECO:0000256" key="2">
    <source>
        <dbReference type="ARBA" id="ARBA00012438"/>
    </source>
</evidence>
<dbReference type="SMART" id="SM00387">
    <property type="entry name" value="HATPase_c"/>
    <property type="match status" value="1"/>
</dbReference>
<feature type="transmembrane region" description="Helical" evidence="6">
    <location>
        <begin position="760"/>
        <end position="778"/>
    </location>
</feature>
<dbReference type="InterPro" id="IPR013783">
    <property type="entry name" value="Ig-like_fold"/>
</dbReference>
<dbReference type="Pfam" id="PF00512">
    <property type="entry name" value="HisKA"/>
    <property type="match status" value="1"/>
</dbReference>
<evidence type="ECO:0000256" key="1">
    <source>
        <dbReference type="ARBA" id="ARBA00000085"/>
    </source>
</evidence>
<dbReference type="InterPro" id="IPR003594">
    <property type="entry name" value="HATPase_dom"/>
</dbReference>
<keyword evidence="7" id="KW-0732">Signal</keyword>
<evidence type="ECO:0000313" key="10">
    <source>
        <dbReference type="EMBL" id="MBC2606733.1"/>
    </source>
</evidence>
<feature type="chain" id="PRO_5030709518" description="histidine kinase" evidence="7">
    <location>
        <begin position="26"/>
        <end position="1200"/>
    </location>
</feature>
<dbReference type="Pfam" id="PF02518">
    <property type="entry name" value="HATPase_c"/>
    <property type="match status" value="1"/>
</dbReference>
<feature type="signal peptide" evidence="7">
    <location>
        <begin position="1"/>
        <end position="25"/>
    </location>
</feature>
<dbReference type="RefSeq" id="WP_185660598.1">
    <property type="nucleotide sequence ID" value="NZ_CAWPOO010000012.1"/>
</dbReference>
<feature type="modified residue" description="4-aspartylphosphate" evidence="4">
    <location>
        <position position="1128"/>
    </location>
</feature>
<dbReference type="AlphaFoldDB" id="A0A7X1B991"/>
<dbReference type="EC" id="2.7.13.3" evidence="2"/>
<dbReference type="PANTHER" id="PTHR45339:SF5">
    <property type="entry name" value="HISTIDINE KINASE"/>
    <property type="match status" value="1"/>
</dbReference>
<protein>
    <recommendedName>
        <fullName evidence="2">histidine kinase</fullName>
        <ecNumber evidence="2">2.7.13.3</ecNumber>
    </recommendedName>
</protein>
<dbReference type="PRINTS" id="PR00344">
    <property type="entry name" value="BCTRLSENSOR"/>
</dbReference>
<dbReference type="InterPro" id="IPR001789">
    <property type="entry name" value="Sig_transdc_resp-reg_receiver"/>
</dbReference>
<dbReference type="InterPro" id="IPR004358">
    <property type="entry name" value="Sig_transdc_His_kin-like_C"/>
</dbReference>
<dbReference type="InterPro" id="IPR036097">
    <property type="entry name" value="HisK_dim/P_sf"/>
</dbReference>
<dbReference type="Gene3D" id="3.30.565.10">
    <property type="entry name" value="Histidine kinase-like ATPase, C-terminal domain"/>
    <property type="match status" value="1"/>
</dbReference>
<dbReference type="SUPFAM" id="SSF52172">
    <property type="entry name" value="CheY-like"/>
    <property type="match status" value="1"/>
</dbReference>
<accession>A0A7X1B991</accession>
<keyword evidence="6" id="KW-1133">Transmembrane helix</keyword>
<dbReference type="InterPro" id="IPR005467">
    <property type="entry name" value="His_kinase_dom"/>
</dbReference>
<dbReference type="CDD" id="cd16922">
    <property type="entry name" value="HATPase_EvgS-ArcB-TorS-like"/>
    <property type="match status" value="1"/>
</dbReference>
<evidence type="ECO:0000313" key="11">
    <source>
        <dbReference type="Proteomes" id="UP000526501"/>
    </source>
</evidence>
<dbReference type="Gene3D" id="2.60.40.10">
    <property type="entry name" value="Immunoglobulins"/>
    <property type="match status" value="1"/>
</dbReference>
<dbReference type="InterPro" id="IPR003661">
    <property type="entry name" value="HisK_dim/P_dom"/>
</dbReference>
<evidence type="ECO:0000256" key="3">
    <source>
        <dbReference type="ARBA" id="ARBA00022553"/>
    </source>
</evidence>
<dbReference type="PANTHER" id="PTHR45339">
    <property type="entry name" value="HYBRID SIGNAL TRANSDUCTION HISTIDINE KINASE J"/>
    <property type="match status" value="1"/>
</dbReference>
<evidence type="ECO:0000256" key="5">
    <source>
        <dbReference type="SAM" id="Coils"/>
    </source>
</evidence>
<reference evidence="10 11" key="1">
    <citation type="submission" date="2020-07" db="EMBL/GenBank/DDBJ databases">
        <authorList>
            <person name="Feng X."/>
        </authorList>
    </citation>
    <scope>NUCLEOTIDE SEQUENCE [LARGE SCALE GENOMIC DNA]</scope>
    <source>
        <strain evidence="10 11">JCM23202</strain>
    </source>
</reference>
<dbReference type="SMART" id="SM00448">
    <property type="entry name" value="REC"/>
    <property type="match status" value="1"/>
</dbReference>
<dbReference type="EMBL" id="JACHVC010000012">
    <property type="protein sequence ID" value="MBC2606733.1"/>
    <property type="molecule type" value="Genomic_DNA"/>
</dbReference>
<keyword evidence="3 4" id="KW-0597">Phosphoprotein</keyword>
<dbReference type="SMART" id="SM00388">
    <property type="entry name" value="HisKA"/>
    <property type="match status" value="1"/>
</dbReference>
<evidence type="ECO:0000259" key="8">
    <source>
        <dbReference type="PROSITE" id="PS50109"/>
    </source>
</evidence>
<feature type="domain" description="Response regulatory" evidence="9">
    <location>
        <begin position="1079"/>
        <end position="1196"/>
    </location>
</feature>
<dbReference type="GO" id="GO:0000155">
    <property type="term" value="F:phosphorelay sensor kinase activity"/>
    <property type="evidence" value="ECO:0007669"/>
    <property type="project" value="InterPro"/>
</dbReference>
<dbReference type="Pfam" id="PF00072">
    <property type="entry name" value="Response_reg"/>
    <property type="match status" value="1"/>
</dbReference>
<evidence type="ECO:0000259" key="9">
    <source>
        <dbReference type="PROSITE" id="PS50110"/>
    </source>
</evidence>
<gene>
    <name evidence="10" type="ORF">H5P27_11835</name>
</gene>
<dbReference type="SUPFAM" id="SSF47384">
    <property type="entry name" value="Homodimeric domain of signal transducing histidine kinase"/>
    <property type="match status" value="1"/>
</dbReference>
<name>A0A7X1B991_9BACT</name>
<keyword evidence="6" id="KW-0472">Membrane</keyword>
<dbReference type="PROSITE" id="PS50109">
    <property type="entry name" value="HIS_KIN"/>
    <property type="match status" value="1"/>
</dbReference>
<comment type="caution">
    <text evidence="10">The sequence shown here is derived from an EMBL/GenBank/DDBJ whole genome shotgun (WGS) entry which is preliminary data.</text>
</comment>
<sequence>MKILKGDWQKSVVAASVLVSTFVTAVAASDQVSGVPWYSVYEPEMTGAKYEITNLSLDPLGRMVATSGEKLLVYDGEHWISYEPKSEVYDSAPVLYAATRGPDGRFYCSSNLGISRIILSGDYRYELVPIEGAERTEDMHLRYSFVHGPYVYFYEYSDIVRFDPVSGTIVYDAIERHASSQFLPLGEDILEFGTALSVYLNDPEGGSTEIDTSLVNDGRYETRTAAHWNGQIYLGTDAGVSVVKDGVAVPWDCEINELETRSVAAMTPLSDDYLAVSIKSQGVYVLDSKGRVAQLLDRQIDHRFGDIRNLVSVGNHVLWASFGRSVVRLDLLSPLTNYSALIPYATIYPRFFEHRDKLHLVTGGKIVSAQYFEGGALKGYKTLFDQAPEAIVSAVSTEDGIVCTDYDSVYLLGDDGSVQTIAELDEINLVVRPATEEGYLLAAGPTAIYLLEKVSGEWRYSGKSVPSDGQVIFSVELDDGSVWLEQGPGRCLRVVIDEGAIQATHFGTDDGLYPSWVNIWKYGDQICFGAEQMLEVLTWTEEGGFEPFVRDSFPWVKDLNGVTRPGLDTKGNLWVPTNGSQHVILKPDASGTFEVDSTKLSKLEGEIIIKAIPRQNGSVWLIGRNHVYHYDPLRENGDGGKGETVVYQVELVRNNEVIYSLDDKREGKPLDLPFASNKLRFQITTPSIGYVGDVSHEYFLDGVTETWTKVATSGELLLLNLREGNYTLKVRTLFDGVPSESVDKMSFTIRPPWFRKDAAYFGYALGSIVFVLALVHFFRFRSEKKNKLLQVLVQERTEGLRKANERLNDANQQLYEMYEKTKAADQAKSTFLATVSHEMRTPLNSIIGPAELLMETQKGEFQQKFLGLIKAAGLHLLEFIDDVLEFSASESTERPFVYEPVHVKQLLLQISDSMMIKANELGVALNFEFQEDCPMYWNADTKAINQIVTNLLNNAFKFTKEGSITLSAGAEQNDAGQPLLVMSVKDTGIGISKDEQESIFEPFHQVENTFTRQYDGAGLGLAIVKQIVDRMEGAIVCQSELGEGSCFRVALPLVVANEEEEVGYQLRTSAGALELEGKAILLVDDNVPNREVAKGILSRFKCEVVEAENGKSAILLANSRKFDLILIDIRMPVMSGLEASKWIRNEENLNVKTPIVALSAFLSESVKMQCEEAGIDGYLSKPVVPEVLANVIFESLKKAG</sequence>
<dbReference type="InterPro" id="IPR036890">
    <property type="entry name" value="HATPase_C_sf"/>
</dbReference>
<organism evidence="10 11">
    <name type="scientific">Pelagicoccus albus</name>
    <dbReference type="NCBI Taxonomy" id="415222"/>
    <lineage>
        <taxon>Bacteria</taxon>
        <taxon>Pseudomonadati</taxon>
        <taxon>Verrucomicrobiota</taxon>
        <taxon>Opitutia</taxon>
        <taxon>Puniceicoccales</taxon>
        <taxon>Pelagicoccaceae</taxon>
        <taxon>Pelagicoccus</taxon>
    </lineage>
</organism>
<dbReference type="PROSITE" id="PS50110">
    <property type="entry name" value="RESPONSE_REGULATORY"/>
    <property type="match status" value="1"/>
</dbReference>
<keyword evidence="11" id="KW-1185">Reference proteome</keyword>
<feature type="coiled-coil region" evidence="5">
    <location>
        <begin position="793"/>
        <end position="824"/>
    </location>
</feature>
<dbReference type="Gene3D" id="1.10.287.130">
    <property type="match status" value="1"/>
</dbReference>
<keyword evidence="6" id="KW-0812">Transmembrane</keyword>
<dbReference type="InterPro" id="IPR011006">
    <property type="entry name" value="CheY-like_superfamily"/>
</dbReference>
<comment type="catalytic activity">
    <reaction evidence="1">
        <text>ATP + protein L-histidine = ADP + protein N-phospho-L-histidine.</text>
        <dbReference type="EC" id="2.7.13.3"/>
    </reaction>
</comment>
<dbReference type="CDD" id="cd00082">
    <property type="entry name" value="HisKA"/>
    <property type="match status" value="1"/>
</dbReference>
<dbReference type="CDD" id="cd17546">
    <property type="entry name" value="REC_hyHK_CKI1_RcsC-like"/>
    <property type="match status" value="1"/>
</dbReference>
<dbReference type="FunFam" id="3.30.565.10:FF:000010">
    <property type="entry name" value="Sensor histidine kinase RcsC"/>
    <property type="match status" value="1"/>
</dbReference>
<evidence type="ECO:0000256" key="6">
    <source>
        <dbReference type="SAM" id="Phobius"/>
    </source>
</evidence>
<dbReference type="Proteomes" id="UP000526501">
    <property type="component" value="Unassembled WGS sequence"/>
</dbReference>
<evidence type="ECO:0000256" key="7">
    <source>
        <dbReference type="SAM" id="SignalP"/>
    </source>
</evidence>
<evidence type="ECO:0000256" key="4">
    <source>
        <dbReference type="PROSITE-ProRule" id="PRU00169"/>
    </source>
</evidence>
<proteinExistence type="predicted"/>